<organism evidence="11 12">
    <name type="scientific">Georgenia alba</name>
    <dbReference type="NCBI Taxonomy" id="2233858"/>
    <lineage>
        <taxon>Bacteria</taxon>
        <taxon>Bacillati</taxon>
        <taxon>Actinomycetota</taxon>
        <taxon>Actinomycetes</taxon>
        <taxon>Micrococcales</taxon>
        <taxon>Bogoriellaceae</taxon>
        <taxon>Georgenia</taxon>
    </lineage>
</organism>
<keyword evidence="5 9" id="KW-0812">Transmembrane</keyword>
<sequence>MSSVPDGENGGPSRGATEDDGSGRGFYHLLGRVELRFAQVCVVLMTVLVLLSAVARTAGQPMNWTVDLATFTFAWAVFVGADVTWRRGRMVSIDLLVDRVPPTLRNWVRLANYVLIAVFLVALVVTGVVLAGDAADRSFDGLPAISYTWVTIAVPVGSLLMLYTTARKIRDHVAAMRGRATPEGEGTPS</sequence>
<evidence type="ECO:0000256" key="1">
    <source>
        <dbReference type="ARBA" id="ARBA00004429"/>
    </source>
</evidence>
<evidence type="ECO:0000256" key="8">
    <source>
        <dbReference type="ARBA" id="ARBA00038436"/>
    </source>
</evidence>
<keyword evidence="12" id="KW-1185">Reference proteome</keyword>
<name>A0ABW2Q3R2_9MICO</name>
<evidence type="ECO:0000256" key="9">
    <source>
        <dbReference type="SAM" id="Phobius"/>
    </source>
</evidence>
<feature type="transmembrane region" description="Helical" evidence="9">
    <location>
        <begin position="144"/>
        <end position="163"/>
    </location>
</feature>
<keyword evidence="4" id="KW-0997">Cell inner membrane</keyword>
<feature type="transmembrane region" description="Helical" evidence="9">
    <location>
        <begin position="110"/>
        <end position="132"/>
    </location>
</feature>
<evidence type="ECO:0000313" key="11">
    <source>
        <dbReference type="EMBL" id="MFC7404139.1"/>
    </source>
</evidence>
<keyword evidence="3" id="KW-1003">Cell membrane</keyword>
<dbReference type="PANTHER" id="PTHR35011:SF2">
    <property type="entry name" value="2,3-DIKETO-L-GULONATE TRAP TRANSPORTER SMALL PERMEASE PROTEIN YIAM"/>
    <property type="match status" value="1"/>
</dbReference>
<protein>
    <submittedName>
        <fullName evidence="11">TRAP transporter small permease</fullName>
    </submittedName>
</protein>
<evidence type="ECO:0000256" key="5">
    <source>
        <dbReference type="ARBA" id="ARBA00022692"/>
    </source>
</evidence>
<evidence type="ECO:0000256" key="3">
    <source>
        <dbReference type="ARBA" id="ARBA00022475"/>
    </source>
</evidence>
<evidence type="ECO:0000313" key="12">
    <source>
        <dbReference type="Proteomes" id="UP001596455"/>
    </source>
</evidence>
<keyword evidence="7 9" id="KW-0472">Membrane</keyword>
<keyword evidence="2" id="KW-0813">Transport</keyword>
<proteinExistence type="inferred from homology"/>
<feature type="domain" description="Tripartite ATP-independent periplasmic transporters DctQ component" evidence="10">
    <location>
        <begin position="45"/>
        <end position="172"/>
    </location>
</feature>
<evidence type="ECO:0000256" key="7">
    <source>
        <dbReference type="ARBA" id="ARBA00023136"/>
    </source>
</evidence>
<evidence type="ECO:0000256" key="4">
    <source>
        <dbReference type="ARBA" id="ARBA00022519"/>
    </source>
</evidence>
<dbReference type="InterPro" id="IPR055348">
    <property type="entry name" value="DctQ"/>
</dbReference>
<evidence type="ECO:0000259" key="10">
    <source>
        <dbReference type="Pfam" id="PF04290"/>
    </source>
</evidence>
<evidence type="ECO:0000256" key="6">
    <source>
        <dbReference type="ARBA" id="ARBA00022989"/>
    </source>
</evidence>
<dbReference type="Pfam" id="PF04290">
    <property type="entry name" value="DctQ"/>
    <property type="match status" value="1"/>
</dbReference>
<dbReference type="PANTHER" id="PTHR35011">
    <property type="entry name" value="2,3-DIKETO-L-GULONATE TRAP TRANSPORTER SMALL PERMEASE PROTEIN YIAM"/>
    <property type="match status" value="1"/>
</dbReference>
<feature type="transmembrane region" description="Helical" evidence="9">
    <location>
        <begin position="37"/>
        <end position="58"/>
    </location>
</feature>
<accession>A0ABW2Q3R2</accession>
<dbReference type="RefSeq" id="WP_382391252.1">
    <property type="nucleotide sequence ID" value="NZ_JBHTCQ010000001.1"/>
</dbReference>
<dbReference type="InterPro" id="IPR007387">
    <property type="entry name" value="TRAP_DctQ"/>
</dbReference>
<dbReference type="Proteomes" id="UP001596455">
    <property type="component" value="Unassembled WGS sequence"/>
</dbReference>
<comment type="caution">
    <text evidence="11">The sequence shown here is derived from an EMBL/GenBank/DDBJ whole genome shotgun (WGS) entry which is preliminary data.</text>
</comment>
<comment type="similarity">
    <text evidence="8">Belongs to the TRAP transporter small permease family.</text>
</comment>
<dbReference type="EMBL" id="JBHTCQ010000001">
    <property type="protein sequence ID" value="MFC7404139.1"/>
    <property type="molecule type" value="Genomic_DNA"/>
</dbReference>
<evidence type="ECO:0000256" key="2">
    <source>
        <dbReference type="ARBA" id="ARBA00022448"/>
    </source>
</evidence>
<keyword evidence="6 9" id="KW-1133">Transmembrane helix</keyword>
<comment type="subcellular location">
    <subcellularLocation>
        <location evidence="1">Cell inner membrane</location>
        <topology evidence="1">Multi-pass membrane protein</topology>
    </subcellularLocation>
</comment>
<gene>
    <name evidence="11" type="ORF">ACFQQL_03375</name>
</gene>
<reference evidence="12" key="1">
    <citation type="journal article" date="2019" name="Int. J. Syst. Evol. Microbiol.">
        <title>The Global Catalogue of Microorganisms (GCM) 10K type strain sequencing project: providing services to taxonomists for standard genome sequencing and annotation.</title>
        <authorList>
            <consortium name="The Broad Institute Genomics Platform"/>
            <consortium name="The Broad Institute Genome Sequencing Center for Infectious Disease"/>
            <person name="Wu L."/>
            <person name="Ma J."/>
        </authorList>
    </citation>
    <scope>NUCLEOTIDE SEQUENCE [LARGE SCALE GENOMIC DNA]</scope>
    <source>
        <strain evidence="12">JCM 1490</strain>
    </source>
</reference>